<dbReference type="Gene3D" id="3.60.15.10">
    <property type="entry name" value="Ribonuclease Z/Hydroxyacylglutathione hydrolase-like"/>
    <property type="match status" value="1"/>
</dbReference>
<evidence type="ECO:0000256" key="5">
    <source>
        <dbReference type="ARBA" id="ARBA00022833"/>
    </source>
</evidence>
<gene>
    <name evidence="8" type="ORF">E4K65_38495</name>
</gene>
<feature type="domain" description="Metallo-beta-lactamase" evidence="7">
    <location>
        <begin position="76"/>
        <end position="294"/>
    </location>
</feature>
<accession>A0A4Y9LB13</accession>
<evidence type="ECO:0000259" key="7">
    <source>
        <dbReference type="SMART" id="SM00849"/>
    </source>
</evidence>
<proteinExistence type="inferred from homology"/>
<dbReference type="InterPro" id="IPR001279">
    <property type="entry name" value="Metallo-B-lactamas"/>
</dbReference>
<dbReference type="AlphaFoldDB" id="A0A4Y9LB13"/>
<keyword evidence="9" id="KW-1185">Reference proteome</keyword>
<dbReference type="Proteomes" id="UP000297966">
    <property type="component" value="Unassembled WGS sequence"/>
</dbReference>
<dbReference type="SUPFAM" id="SSF56281">
    <property type="entry name" value="Metallo-hydrolase/oxidoreductase"/>
    <property type="match status" value="1"/>
</dbReference>
<comment type="caution">
    <text evidence="8">The sequence shown here is derived from an EMBL/GenBank/DDBJ whole genome shotgun (WGS) entry which is preliminary data.</text>
</comment>
<comment type="cofactor">
    <cofactor evidence="1">
        <name>Zn(2+)</name>
        <dbReference type="ChEBI" id="CHEBI:29105"/>
    </cofactor>
</comment>
<dbReference type="Pfam" id="PF00753">
    <property type="entry name" value="Lactamase_B"/>
    <property type="match status" value="1"/>
</dbReference>
<evidence type="ECO:0000256" key="4">
    <source>
        <dbReference type="ARBA" id="ARBA00022801"/>
    </source>
</evidence>
<dbReference type="PANTHER" id="PTHR42978:SF7">
    <property type="entry name" value="METALLO-HYDROLASE RV2300C-RELATED"/>
    <property type="match status" value="1"/>
</dbReference>
<dbReference type="InterPro" id="IPR051013">
    <property type="entry name" value="MBL_superfamily_lactonases"/>
</dbReference>
<protein>
    <submittedName>
        <fullName evidence="8">MBL fold metallo-hydrolase</fullName>
    </submittedName>
</protein>
<evidence type="ECO:0000256" key="1">
    <source>
        <dbReference type="ARBA" id="ARBA00001947"/>
    </source>
</evidence>
<comment type="similarity">
    <text evidence="2">Belongs to the metallo-beta-lactamase superfamily.</text>
</comment>
<dbReference type="GO" id="GO:0016787">
    <property type="term" value="F:hydrolase activity"/>
    <property type="evidence" value="ECO:0007669"/>
    <property type="project" value="UniProtKB-KW"/>
</dbReference>
<keyword evidence="6" id="KW-0732">Signal</keyword>
<keyword evidence="5" id="KW-0862">Zinc</keyword>
<dbReference type="OrthoDB" id="9773738at2"/>
<feature type="chain" id="PRO_5021372313" evidence="6">
    <location>
        <begin position="28"/>
        <end position="332"/>
    </location>
</feature>
<dbReference type="InterPro" id="IPR036866">
    <property type="entry name" value="RibonucZ/Hydroxyglut_hydro"/>
</dbReference>
<sequence length="332" mass="36368">MRRCAPRIRSFALTAGMAAMTSLFGLAAQAQQPVCSAWLIESSRFMNVPFGSFMPDRTFVPGSTKPESNIASVDLPVNVGVIKCGSELILYDTGWKQQDYLKMTGSDHWAPLPDQLKALGFNAADVTKVVIGHAHWDHAGQLSDLPNAVLYVQREELKAIEWALNYPEPHIRAVNSDPGGCNRTPACGYMPLTVEEVYGKVLKGKAVIVDGEMEILPGVRIHPAFRAHTAGSQLLEVPTSIGKLVFGSDAFSSYEGIRDWMTANVQQTDTVQQFLAYEKCYKITGGYNNCVAAHEPLSYTDKYPLTKNSWVALNGGRMAELTLAPGEKSRKP</sequence>
<evidence type="ECO:0000256" key="6">
    <source>
        <dbReference type="SAM" id="SignalP"/>
    </source>
</evidence>
<evidence type="ECO:0000313" key="9">
    <source>
        <dbReference type="Proteomes" id="UP000297966"/>
    </source>
</evidence>
<name>A0A4Y9LB13_9BRAD</name>
<keyword evidence="3" id="KW-0479">Metal-binding</keyword>
<dbReference type="EMBL" id="SPQT01000032">
    <property type="protein sequence ID" value="TFV40535.1"/>
    <property type="molecule type" value="Genomic_DNA"/>
</dbReference>
<evidence type="ECO:0000256" key="2">
    <source>
        <dbReference type="ARBA" id="ARBA00007749"/>
    </source>
</evidence>
<dbReference type="GO" id="GO:0046872">
    <property type="term" value="F:metal ion binding"/>
    <property type="evidence" value="ECO:0007669"/>
    <property type="project" value="UniProtKB-KW"/>
</dbReference>
<dbReference type="SMART" id="SM00849">
    <property type="entry name" value="Lactamase_B"/>
    <property type="match status" value="1"/>
</dbReference>
<organism evidence="8 9">
    <name type="scientific">Bradyrhizobium niftali</name>
    <dbReference type="NCBI Taxonomy" id="2560055"/>
    <lineage>
        <taxon>Bacteria</taxon>
        <taxon>Pseudomonadati</taxon>
        <taxon>Pseudomonadota</taxon>
        <taxon>Alphaproteobacteria</taxon>
        <taxon>Hyphomicrobiales</taxon>
        <taxon>Nitrobacteraceae</taxon>
        <taxon>Bradyrhizobium</taxon>
    </lineage>
</organism>
<feature type="signal peptide" evidence="6">
    <location>
        <begin position="1"/>
        <end position="27"/>
    </location>
</feature>
<reference evidence="8 9" key="1">
    <citation type="submission" date="2019-03" db="EMBL/GenBank/DDBJ databases">
        <title>Bradyrhizobium diversity isolated from nodules of Chamaecrista fasciculata.</title>
        <authorList>
            <person name="Klepa M.S."/>
            <person name="Urquiaga M.O."/>
            <person name="Hungria M."/>
            <person name="Delamuta J.R."/>
        </authorList>
    </citation>
    <scope>NUCLEOTIDE SEQUENCE [LARGE SCALE GENOMIC DNA]</scope>
    <source>
        <strain evidence="8 9">CNPSo 3448</strain>
    </source>
</reference>
<evidence type="ECO:0000313" key="8">
    <source>
        <dbReference type="EMBL" id="TFV40535.1"/>
    </source>
</evidence>
<evidence type="ECO:0000256" key="3">
    <source>
        <dbReference type="ARBA" id="ARBA00022723"/>
    </source>
</evidence>
<dbReference type="PANTHER" id="PTHR42978">
    <property type="entry name" value="QUORUM-QUENCHING LACTONASE YTNP-RELATED-RELATED"/>
    <property type="match status" value="1"/>
</dbReference>
<keyword evidence="4 8" id="KW-0378">Hydrolase</keyword>